<dbReference type="OrthoDB" id="582231at2"/>
<protein>
    <submittedName>
        <fullName evidence="1">Uncharacterized protein</fullName>
    </submittedName>
</protein>
<name>A0A1D8TYI5_9CYAN</name>
<sequence length="223" mass="25545">MYQIRTDSTNLKELRSVIELQEGRIGNYPWTQVDSIAVSTEQKQQLEVIQSRLRNTFIDLMNASTILSRAIYPLLVLAERDDIEAWTRIELLAQYPNKFNIRAMVDGGLAKRVAGRVIPPYFLVVKVEQGTESSNPLLKVYGQMLTAACLNWNHDKNPIQTVFGCYTIGDTWKFLRAEVEGIEKERPIMRIEYSRDYVGRLESETICKILKGIVDIKTEGNSQ</sequence>
<proteinExistence type="predicted"/>
<dbReference type="EMBL" id="CP017599">
    <property type="protein sequence ID" value="AOX02625.1"/>
    <property type="molecule type" value="Genomic_DNA"/>
</dbReference>
<reference evidence="2" key="1">
    <citation type="submission" date="2016-10" db="EMBL/GenBank/DDBJ databases">
        <title>Comparative genomics uncovers the prolific and rare metabolic potential of the cyanobacterial genus Moorea.</title>
        <authorList>
            <person name="Leao T."/>
            <person name="Castelao G."/>
            <person name="Korobeynikov A."/>
            <person name="Monroe E.A."/>
            <person name="Podell S."/>
            <person name="Glukhov E."/>
            <person name="Allen E."/>
            <person name="Gerwick W.H."/>
            <person name="Gerwick L."/>
        </authorList>
    </citation>
    <scope>NUCLEOTIDE SEQUENCE [LARGE SCALE GENOMIC DNA]</scope>
    <source>
        <strain evidence="2">PAL-8-15-08-1</strain>
    </source>
</reference>
<accession>A0A1D8TYI5</accession>
<evidence type="ECO:0000313" key="1">
    <source>
        <dbReference type="EMBL" id="AOX02625.1"/>
    </source>
</evidence>
<dbReference type="Proteomes" id="UP000177870">
    <property type="component" value="Chromosome"/>
</dbReference>
<organism evidence="1 2">
    <name type="scientific">Moorena producens PAL-8-15-08-1</name>
    <dbReference type="NCBI Taxonomy" id="1458985"/>
    <lineage>
        <taxon>Bacteria</taxon>
        <taxon>Bacillati</taxon>
        <taxon>Cyanobacteriota</taxon>
        <taxon>Cyanophyceae</taxon>
        <taxon>Coleofasciculales</taxon>
        <taxon>Coleofasciculaceae</taxon>
        <taxon>Moorena</taxon>
    </lineage>
</organism>
<dbReference type="KEGG" id="mpro:BJP34_27120"/>
<evidence type="ECO:0000313" key="2">
    <source>
        <dbReference type="Proteomes" id="UP000177870"/>
    </source>
</evidence>
<dbReference type="RefSeq" id="WP_070395027.1">
    <property type="nucleotide sequence ID" value="NZ_CP017599.1"/>
</dbReference>
<gene>
    <name evidence="1" type="ORF">BJP34_27120</name>
</gene>
<dbReference type="AlphaFoldDB" id="A0A1D8TYI5"/>